<dbReference type="Pfam" id="PF13340">
    <property type="entry name" value="DUF4096"/>
    <property type="match status" value="1"/>
</dbReference>
<gene>
    <name evidence="3" type="ORF">Prubr_42870</name>
</gene>
<dbReference type="EMBL" id="AP023359">
    <property type="protein sequence ID" value="BCJ67266.1"/>
    <property type="molecule type" value="Genomic_DNA"/>
</dbReference>
<protein>
    <recommendedName>
        <fullName evidence="2">Insertion element IS402-like domain-containing protein</fullName>
    </recommendedName>
</protein>
<dbReference type="PANTHER" id="PTHR30007">
    <property type="entry name" value="PHP DOMAIN PROTEIN"/>
    <property type="match status" value="1"/>
</dbReference>
<evidence type="ECO:0000256" key="1">
    <source>
        <dbReference type="SAM" id="MobiDB-lite"/>
    </source>
</evidence>
<reference evidence="3" key="1">
    <citation type="submission" date="2020-08" db="EMBL/GenBank/DDBJ databases">
        <title>Whole genome shotgun sequence of Polymorphospora rubra NBRC 101157.</title>
        <authorList>
            <person name="Komaki H."/>
            <person name="Tamura T."/>
        </authorList>
    </citation>
    <scope>NUCLEOTIDE SEQUENCE</scope>
    <source>
        <strain evidence="3">NBRC 101157</strain>
    </source>
</reference>
<dbReference type="KEGG" id="pry:Prubr_42870"/>
<name>A0A810N1L9_9ACTN</name>
<feature type="region of interest" description="Disordered" evidence="1">
    <location>
        <begin position="105"/>
        <end position="166"/>
    </location>
</feature>
<feature type="compositionally biased region" description="Polar residues" evidence="1">
    <location>
        <begin position="157"/>
        <end position="166"/>
    </location>
</feature>
<feature type="compositionally biased region" description="Basic and acidic residues" evidence="1">
    <location>
        <begin position="112"/>
        <end position="121"/>
    </location>
</feature>
<feature type="domain" description="Insertion element IS402-like" evidence="2">
    <location>
        <begin position="35"/>
        <end position="108"/>
    </location>
</feature>
<evidence type="ECO:0000313" key="4">
    <source>
        <dbReference type="Proteomes" id="UP000680866"/>
    </source>
</evidence>
<dbReference type="PANTHER" id="PTHR30007:SF0">
    <property type="entry name" value="TRANSPOSASE"/>
    <property type="match status" value="1"/>
</dbReference>
<keyword evidence="4" id="KW-1185">Reference proteome</keyword>
<organism evidence="3 4">
    <name type="scientific">Polymorphospora rubra</name>
    <dbReference type="NCBI Taxonomy" id="338584"/>
    <lineage>
        <taxon>Bacteria</taxon>
        <taxon>Bacillati</taxon>
        <taxon>Actinomycetota</taxon>
        <taxon>Actinomycetes</taxon>
        <taxon>Micromonosporales</taxon>
        <taxon>Micromonosporaceae</taxon>
        <taxon>Polymorphospora</taxon>
    </lineage>
</organism>
<accession>A0A810N1L9</accession>
<evidence type="ECO:0000313" key="3">
    <source>
        <dbReference type="EMBL" id="BCJ67266.1"/>
    </source>
</evidence>
<sequence length="188" mass="20955">MSFYLVCGQAAAAPPATAPEHLPTARPRRYPSDTTDTEWQLIASYLPTGGTGERGGRPVTYPRRDIVDAIRYLDHNSCVWRALPVDFPPWPTVYHYFRTWTRDGTLTRPHNGLREQIRTAEGRNPTRPRRSWTRNPSAPPTPSPGPAAATTPARKSTAASVTSSWTPPEFPRFDGAVVTCCRLAQGWR</sequence>
<evidence type="ECO:0000259" key="2">
    <source>
        <dbReference type="Pfam" id="PF13340"/>
    </source>
</evidence>
<dbReference type="AlphaFoldDB" id="A0A810N1L9"/>
<dbReference type="InterPro" id="IPR025161">
    <property type="entry name" value="IS402-like_dom"/>
</dbReference>
<dbReference type="Proteomes" id="UP000680866">
    <property type="component" value="Chromosome"/>
</dbReference>
<proteinExistence type="predicted"/>